<feature type="transmembrane region" description="Helical" evidence="1">
    <location>
        <begin position="77"/>
        <end position="95"/>
    </location>
</feature>
<evidence type="ECO:0000313" key="3">
    <source>
        <dbReference type="Proteomes" id="UP001141950"/>
    </source>
</evidence>
<organism evidence="2 3">
    <name type="scientific">Paenibacillus soyae</name>
    <dbReference type="NCBI Taxonomy" id="2969249"/>
    <lineage>
        <taxon>Bacteria</taxon>
        <taxon>Bacillati</taxon>
        <taxon>Bacillota</taxon>
        <taxon>Bacilli</taxon>
        <taxon>Bacillales</taxon>
        <taxon>Paenibacillaceae</taxon>
        <taxon>Paenibacillus</taxon>
    </lineage>
</organism>
<keyword evidence="1" id="KW-1133">Transmembrane helix</keyword>
<evidence type="ECO:0000313" key="2">
    <source>
        <dbReference type="EMBL" id="MCR2806927.1"/>
    </source>
</evidence>
<keyword evidence="1" id="KW-0472">Membrane</keyword>
<dbReference type="Proteomes" id="UP001141950">
    <property type="component" value="Unassembled WGS sequence"/>
</dbReference>
<dbReference type="RefSeq" id="WP_257450907.1">
    <property type="nucleotide sequence ID" value="NZ_JANIPJ010000021.1"/>
</dbReference>
<feature type="transmembrane region" description="Helical" evidence="1">
    <location>
        <begin position="6"/>
        <end position="26"/>
    </location>
</feature>
<accession>A0A9X2MV72</accession>
<sequence>MVEKLFGIVFIWGIQALLVWSLLLAIKHAAEEKKWGFIAFFIYIFHYAKASFGTWIGLVAIVFGIGILSMADKLGEILGGVFFLLFGIVVVYWCFPRKEAG</sequence>
<keyword evidence="1" id="KW-0812">Transmembrane</keyword>
<comment type="caution">
    <text evidence="2">The sequence shown here is derived from an EMBL/GenBank/DDBJ whole genome shotgun (WGS) entry which is preliminary data.</text>
</comment>
<evidence type="ECO:0000256" key="1">
    <source>
        <dbReference type="SAM" id="Phobius"/>
    </source>
</evidence>
<name>A0A9X2MV72_9BACL</name>
<dbReference type="AlphaFoldDB" id="A0A9X2MV72"/>
<feature type="transmembrane region" description="Helical" evidence="1">
    <location>
        <begin position="38"/>
        <end position="71"/>
    </location>
</feature>
<proteinExistence type="predicted"/>
<protein>
    <submittedName>
        <fullName evidence="2">Uncharacterized protein</fullName>
    </submittedName>
</protein>
<gene>
    <name evidence="2" type="ORF">NQZ67_23870</name>
</gene>
<dbReference type="EMBL" id="JANIPJ010000021">
    <property type="protein sequence ID" value="MCR2806927.1"/>
    <property type="molecule type" value="Genomic_DNA"/>
</dbReference>
<reference evidence="2" key="1">
    <citation type="submission" date="2022-08" db="EMBL/GenBank/DDBJ databases">
        <title>The genomic sequence of strain Paenibacillus sp. SCIV0701.</title>
        <authorList>
            <person name="Zhao H."/>
        </authorList>
    </citation>
    <scope>NUCLEOTIDE SEQUENCE</scope>
    <source>
        <strain evidence="2">SCIV0701</strain>
    </source>
</reference>
<keyword evidence="3" id="KW-1185">Reference proteome</keyword>